<dbReference type="PROSITE" id="PS51450">
    <property type="entry name" value="LRR"/>
    <property type="match status" value="2"/>
</dbReference>
<keyword evidence="1" id="KW-0433">Leucine-rich repeat</keyword>
<evidence type="ECO:0000256" key="3">
    <source>
        <dbReference type="ARBA" id="ARBA00022737"/>
    </source>
</evidence>
<comment type="caution">
    <text evidence="7">The sequence shown here is derived from an EMBL/GenBank/DDBJ whole genome shotgun (WGS) entry which is preliminary data.</text>
</comment>
<protein>
    <recommendedName>
        <fullName evidence="6">EGF-like domain-containing protein</fullName>
    </recommendedName>
</protein>
<feature type="disulfide bond" evidence="4">
    <location>
        <begin position="232"/>
        <end position="241"/>
    </location>
</feature>
<proteinExistence type="predicted"/>
<keyword evidence="5" id="KW-0812">Transmembrane</keyword>
<dbReference type="Proteomes" id="UP000596742">
    <property type="component" value="Unassembled WGS sequence"/>
</dbReference>
<dbReference type="GO" id="GO:0005886">
    <property type="term" value="C:plasma membrane"/>
    <property type="evidence" value="ECO:0007669"/>
    <property type="project" value="TreeGrafter"/>
</dbReference>
<evidence type="ECO:0000313" key="8">
    <source>
        <dbReference type="Proteomes" id="UP000596742"/>
    </source>
</evidence>
<gene>
    <name evidence="7" type="ORF">MGAL_10B024698</name>
</gene>
<reference evidence="7" key="1">
    <citation type="submission" date="2018-11" db="EMBL/GenBank/DDBJ databases">
        <authorList>
            <person name="Alioto T."/>
            <person name="Alioto T."/>
        </authorList>
    </citation>
    <scope>NUCLEOTIDE SEQUENCE</scope>
</reference>
<keyword evidence="8" id="KW-1185">Reference proteome</keyword>
<dbReference type="InterPro" id="IPR032675">
    <property type="entry name" value="LRR_dom_sf"/>
</dbReference>
<keyword evidence="4" id="KW-1015">Disulfide bond</keyword>
<dbReference type="SMART" id="SM00369">
    <property type="entry name" value="LRR_TYP"/>
    <property type="match status" value="4"/>
</dbReference>
<keyword evidence="3" id="KW-0677">Repeat</keyword>
<feature type="transmembrane region" description="Helical" evidence="5">
    <location>
        <begin position="27"/>
        <end position="46"/>
    </location>
</feature>
<keyword evidence="4" id="KW-0245">EGF-like domain</keyword>
<dbReference type="PROSITE" id="PS00022">
    <property type="entry name" value="EGF_1"/>
    <property type="match status" value="1"/>
</dbReference>
<feature type="domain" description="EGF-like" evidence="6">
    <location>
        <begin position="209"/>
        <end position="242"/>
    </location>
</feature>
<dbReference type="SMART" id="SM00013">
    <property type="entry name" value="LRRNT"/>
    <property type="match status" value="1"/>
</dbReference>
<keyword evidence="2" id="KW-0732">Signal</keyword>
<dbReference type="PRINTS" id="PR00019">
    <property type="entry name" value="LEURICHRPT"/>
</dbReference>
<comment type="caution">
    <text evidence="4">Lacks conserved residue(s) required for the propagation of feature annotation.</text>
</comment>
<dbReference type="PROSITE" id="PS50026">
    <property type="entry name" value="EGF_3"/>
    <property type="match status" value="1"/>
</dbReference>
<sequence length="290" mass="32249">MMRILGVFENVSKVVWKVLNKRCNMNIISMDIILIFVFAVICAGLVEGTCPSTCSCVDNSSGSHVNCNSKYLGRIPTLPNDTYHLNLHNNNISTIKAFAFMNLPSLRNLNLNNNKLRSLVSYTFINLTNLNALHLYGNNISHIEEHAFGKLTSLTLLDLSGNPLNCDCSIFAFWSWLIERSSIHIRSYAKCSNGTLVTSLQSDELETCNPDNCQCFNGGKCVAKGHELICDCIGKWTGIFCQESQCTSYDCGFGDCYIEPVNGTAQCLCDDIYVNFCPGLSRESVIEQRN</sequence>
<name>A0A8B6HQT5_MYTGA</name>
<organism evidence="7 8">
    <name type="scientific">Mytilus galloprovincialis</name>
    <name type="common">Mediterranean mussel</name>
    <dbReference type="NCBI Taxonomy" id="29158"/>
    <lineage>
        <taxon>Eukaryota</taxon>
        <taxon>Metazoa</taxon>
        <taxon>Spiralia</taxon>
        <taxon>Lophotrochozoa</taxon>
        <taxon>Mollusca</taxon>
        <taxon>Bivalvia</taxon>
        <taxon>Autobranchia</taxon>
        <taxon>Pteriomorphia</taxon>
        <taxon>Mytilida</taxon>
        <taxon>Mytiloidea</taxon>
        <taxon>Mytilidae</taxon>
        <taxon>Mytilinae</taxon>
        <taxon>Mytilus</taxon>
    </lineage>
</organism>
<evidence type="ECO:0000256" key="4">
    <source>
        <dbReference type="PROSITE-ProRule" id="PRU00076"/>
    </source>
</evidence>
<evidence type="ECO:0000256" key="1">
    <source>
        <dbReference type="ARBA" id="ARBA00022614"/>
    </source>
</evidence>
<dbReference type="PANTHER" id="PTHR24369">
    <property type="entry name" value="ANTIGEN BSP, PUTATIVE-RELATED"/>
    <property type="match status" value="1"/>
</dbReference>
<dbReference type="InterPro" id="IPR050541">
    <property type="entry name" value="LRR_TM_domain-containing"/>
</dbReference>
<evidence type="ECO:0000256" key="5">
    <source>
        <dbReference type="SAM" id="Phobius"/>
    </source>
</evidence>
<dbReference type="EMBL" id="UYJE01010410">
    <property type="protein sequence ID" value="VDI82865.1"/>
    <property type="molecule type" value="Genomic_DNA"/>
</dbReference>
<dbReference type="SUPFAM" id="SSF52058">
    <property type="entry name" value="L domain-like"/>
    <property type="match status" value="1"/>
</dbReference>
<dbReference type="InterPro" id="IPR003591">
    <property type="entry name" value="Leu-rich_rpt_typical-subtyp"/>
</dbReference>
<dbReference type="InterPro" id="IPR000742">
    <property type="entry name" value="EGF"/>
</dbReference>
<dbReference type="Gene3D" id="3.80.10.10">
    <property type="entry name" value="Ribonuclease Inhibitor"/>
    <property type="match status" value="2"/>
</dbReference>
<keyword evidence="5" id="KW-1133">Transmembrane helix</keyword>
<keyword evidence="5" id="KW-0472">Membrane</keyword>
<dbReference type="InterPro" id="IPR001611">
    <property type="entry name" value="Leu-rich_rpt"/>
</dbReference>
<dbReference type="PANTHER" id="PTHR24369:SF210">
    <property type="entry name" value="CHAOPTIN-RELATED"/>
    <property type="match status" value="1"/>
</dbReference>
<accession>A0A8B6HQT5</accession>
<evidence type="ECO:0000256" key="2">
    <source>
        <dbReference type="ARBA" id="ARBA00022729"/>
    </source>
</evidence>
<evidence type="ECO:0000313" key="7">
    <source>
        <dbReference type="EMBL" id="VDI82865.1"/>
    </source>
</evidence>
<dbReference type="Pfam" id="PF13855">
    <property type="entry name" value="LRR_8"/>
    <property type="match status" value="1"/>
</dbReference>
<dbReference type="AlphaFoldDB" id="A0A8B6HQT5"/>
<dbReference type="InterPro" id="IPR000372">
    <property type="entry name" value="LRRNT"/>
</dbReference>
<dbReference type="OrthoDB" id="676979at2759"/>
<evidence type="ECO:0000259" key="6">
    <source>
        <dbReference type="PROSITE" id="PS50026"/>
    </source>
</evidence>